<proteinExistence type="predicted"/>
<dbReference type="RefSeq" id="WP_189634770.1">
    <property type="nucleotide sequence ID" value="NZ_JBHSUT010000010.1"/>
</dbReference>
<protein>
    <submittedName>
        <fullName evidence="1">Uncharacterized protein</fullName>
    </submittedName>
</protein>
<dbReference type="EMBL" id="BMYQ01000012">
    <property type="protein sequence ID" value="GGW40318.1"/>
    <property type="molecule type" value="Genomic_DNA"/>
</dbReference>
<dbReference type="AlphaFoldDB" id="A0A918IZQ0"/>
<name>A0A918IZQ0_9RHOB</name>
<accession>A0A918IZQ0</accession>
<reference evidence="1" key="2">
    <citation type="submission" date="2020-09" db="EMBL/GenBank/DDBJ databases">
        <authorList>
            <person name="Sun Q."/>
            <person name="Kim S."/>
        </authorList>
    </citation>
    <scope>NUCLEOTIDE SEQUENCE</scope>
    <source>
        <strain evidence="1">KCTC 23714</strain>
    </source>
</reference>
<keyword evidence="2" id="KW-1185">Reference proteome</keyword>
<evidence type="ECO:0000313" key="1">
    <source>
        <dbReference type="EMBL" id="GGW40318.1"/>
    </source>
</evidence>
<comment type="caution">
    <text evidence="1">The sequence shown here is derived from an EMBL/GenBank/DDBJ whole genome shotgun (WGS) entry which is preliminary data.</text>
</comment>
<evidence type="ECO:0000313" key="2">
    <source>
        <dbReference type="Proteomes" id="UP000628984"/>
    </source>
</evidence>
<reference evidence="1" key="1">
    <citation type="journal article" date="2014" name="Int. J. Syst. Evol. Microbiol.">
        <title>Complete genome sequence of Corynebacterium casei LMG S-19264T (=DSM 44701T), isolated from a smear-ripened cheese.</title>
        <authorList>
            <consortium name="US DOE Joint Genome Institute (JGI-PGF)"/>
            <person name="Walter F."/>
            <person name="Albersmeier A."/>
            <person name="Kalinowski J."/>
            <person name="Ruckert C."/>
        </authorList>
    </citation>
    <scope>NUCLEOTIDE SEQUENCE</scope>
    <source>
        <strain evidence="1">KCTC 23714</strain>
    </source>
</reference>
<sequence>MPMKRALALLLGGLETSLDLMESLPDADLPLRAALARRRRAVILLRGRLSRNDRPRILHRSGQSVRLSDLLQKETELLAQFESAIALPGLDAEFVRLLRSLRAEAEELRLVLARSIEGRVDPGPSQVRRSS</sequence>
<organism evidence="1 2">
    <name type="scientific">Gemmobacter lanyuensis</name>
    <dbReference type="NCBI Taxonomy" id="1054497"/>
    <lineage>
        <taxon>Bacteria</taxon>
        <taxon>Pseudomonadati</taxon>
        <taxon>Pseudomonadota</taxon>
        <taxon>Alphaproteobacteria</taxon>
        <taxon>Rhodobacterales</taxon>
        <taxon>Paracoccaceae</taxon>
        <taxon>Gemmobacter</taxon>
    </lineage>
</organism>
<gene>
    <name evidence="1" type="ORF">GCM10011452_30810</name>
</gene>
<dbReference type="Proteomes" id="UP000628984">
    <property type="component" value="Unassembled WGS sequence"/>
</dbReference>